<dbReference type="Gene3D" id="3.90.650.10">
    <property type="entry name" value="PurM-like C-terminal domain"/>
    <property type="match status" value="2"/>
</dbReference>
<accession>A0A1D8TVK4</accession>
<dbReference type="AlphaFoldDB" id="A0A1D8TVK4"/>
<feature type="binding site" evidence="1">
    <location>
        <position position="305"/>
    </location>
    <ligand>
        <name>Mg(2+)</name>
        <dbReference type="ChEBI" id="CHEBI:18420"/>
        <label>5</label>
    </ligand>
</feature>
<dbReference type="InterPro" id="IPR016188">
    <property type="entry name" value="PurM-like_N"/>
</dbReference>
<feature type="binding site" evidence="1">
    <location>
        <position position="302"/>
    </location>
    <ligand>
        <name>Mg(2+)</name>
        <dbReference type="ChEBI" id="CHEBI:18420"/>
        <label>3</label>
    </ligand>
</feature>
<dbReference type="GO" id="GO:0009030">
    <property type="term" value="F:thiamine-phosphate kinase activity"/>
    <property type="evidence" value="ECO:0007669"/>
    <property type="project" value="UniProtKB-UniRule"/>
</dbReference>
<dbReference type="NCBIfam" id="TIGR01379">
    <property type="entry name" value="thiL"/>
    <property type="match status" value="1"/>
</dbReference>
<evidence type="ECO:0000259" key="3">
    <source>
        <dbReference type="Pfam" id="PF02769"/>
    </source>
</evidence>
<dbReference type="PANTHER" id="PTHR30270">
    <property type="entry name" value="THIAMINE-MONOPHOSPHATE KINASE"/>
    <property type="match status" value="1"/>
</dbReference>
<feature type="domain" description="PurM-like C-terminal" evidence="3">
    <location>
        <begin position="301"/>
        <end position="389"/>
    </location>
</feature>
<dbReference type="UniPathway" id="UPA00060">
    <property type="reaction ID" value="UER00142"/>
</dbReference>
<dbReference type="GO" id="GO:0009228">
    <property type="term" value="P:thiamine biosynthetic process"/>
    <property type="evidence" value="ECO:0007669"/>
    <property type="project" value="UniProtKB-KW"/>
</dbReference>
<feature type="binding site" evidence="1">
    <location>
        <position position="84"/>
    </location>
    <ligand>
        <name>Mg(2+)</name>
        <dbReference type="ChEBI" id="CHEBI:18420"/>
        <label>2</label>
    </ligand>
</feature>
<dbReference type="OrthoDB" id="9802811at2"/>
<feature type="binding site" evidence="1">
    <location>
        <position position="353"/>
    </location>
    <ligand>
        <name>substrate</name>
    </ligand>
</feature>
<evidence type="ECO:0000313" key="4">
    <source>
        <dbReference type="EMBL" id="AOX01692.1"/>
    </source>
</evidence>
<dbReference type="HAMAP" id="MF_02128">
    <property type="entry name" value="TMP_kinase"/>
    <property type="match status" value="1"/>
</dbReference>
<dbReference type="GO" id="GO:0005524">
    <property type="term" value="F:ATP binding"/>
    <property type="evidence" value="ECO:0007669"/>
    <property type="project" value="UniProtKB-UniRule"/>
</dbReference>
<feature type="binding site" evidence="1">
    <location>
        <position position="132"/>
    </location>
    <ligand>
        <name>Mg(2+)</name>
        <dbReference type="ChEBI" id="CHEBI:18420"/>
        <label>1</label>
    </ligand>
</feature>
<keyword evidence="1" id="KW-0784">Thiamine biosynthesis</keyword>
<feature type="binding site" evidence="1">
    <location>
        <position position="46"/>
    </location>
    <ligand>
        <name>Mg(2+)</name>
        <dbReference type="ChEBI" id="CHEBI:18420"/>
        <label>4</label>
    </ligand>
</feature>
<feature type="binding site" evidence="1">
    <location>
        <position position="114"/>
    </location>
    <ligand>
        <name>ATP</name>
        <dbReference type="ChEBI" id="CHEBI:30616"/>
    </ligand>
</feature>
<feature type="binding site" evidence="1">
    <location>
        <position position="55"/>
    </location>
    <ligand>
        <name>substrate</name>
    </ligand>
</feature>
<dbReference type="InterPro" id="IPR010918">
    <property type="entry name" value="PurM-like_C_dom"/>
</dbReference>
<dbReference type="InterPro" id="IPR006283">
    <property type="entry name" value="ThiL-like"/>
</dbReference>
<dbReference type="Proteomes" id="UP000177870">
    <property type="component" value="Chromosome"/>
</dbReference>
<feature type="binding site" evidence="1">
    <location>
        <position position="157"/>
    </location>
    <ligand>
        <name>ATP</name>
        <dbReference type="ChEBI" id="CHEBI:30616"/>
    </ligand>
</feature>
<feature type="binding site" evidence="1">
    <location>
        <position position="48"/>
    </location>
    <ligand>
        <name>Mg(2+)</name>
        <dbReference type="ChEBI" id="CHEBI:18420"/>
        <label>1</label>
    </ligand>
</feature>
<dbReference type="SUPFAM" id="SSF56042">
    <property type="entry name" value="PurM C-terminal domain-like"/>
    <property type="match status" value="2"/>
</dbReference>
<comment type="miscellaneous">
    <text evidence="1">Reaction mechanism of ThiL seems to utilize a direct, inline transfer of the gamma-phosphate of ATP to TMP rather than a phosphorylated enzyme intermediate.</text>
</comment>
<organism evidence="4 5">
    <name type="scientific">Moorena producens PAL-8-15-08-1</name>
    <dbReference type="NCBI Taxonomy" id="1458985"/>
    <lineage>
        <taxon>Bacteria</taxon>
        <taxon>Bacillati</taxon>
        <taxon>Cyanobacteriota</taxon>
        <taxon>Cyanophyceae</taxon>
        <taxon>Coleofasciculales</taxon>
        <taxon>Coleofasciculaceae</taxon>
        <taxon>Moorena</taxon>
    </lineage>
</organism>
<dbReference type="EMBL" id="CP017599">
    <property type="protein sequence ID" value="AOX01692.1"/>
    <property type="molecule type" value="Genomic_DNA"/>
</dbReference>
<dbReference type="InterPro" id="IPR036921">
    <property type="entry name" value="PurM-like_N_sf"/>
</dbReference>
<keyword evidence="1" id="KW-0808">Transferase</keyword>
<dbReference type="Pfam" id="PF02769">
    <property type="entry name" value="AIRS_C"/>
    <property type="match status" value="1"/>
</dbReference>
<protein>
    <recommendedName>
        <fullName evidence="1">Thiamine-monophosphate kinase</fullName>
        <shortName evidence="1">TMP kinase</shortName>
        <shortName evidence="1">Thiamine-phosphate kinase</shortName>
        <ecNumber evidence="1">2.7.4.16</ecNumber>
    </recommendedName>
</protein>
<dbReference type="KEGG" id="mpro:BJP34_21625"/>
<feature type="binding site" evidence="1">
    <location>
        <position position="84"/>
    </location>
    <ligand>
        <name>Mg(2+)</name>
        <dbReference type="ChEBI" id="CHEBI:18420"/>
        <label>4</label>
    </ligand>
</feature>
<feature type="binding site" evidence="1">
    <location>
        <begin position="131"/>
        <end position="132"/>
    </location>
    <ligand>
        <name>ATP</name>
        <dbReference type="ChEBI" id="CHEBI:30616"/>
    </ligand>
</feature>
<evidence type="ECO:0000259" key="2">
    <source>
        <dbReference type="Pfam" id="PF00586"/>
    </source>
</evidence>
<keyword evidence="1" id="KW-0067">ATP-binding</keyword>
<keyword evidence="1" id="KW-0547">Nucleotide-binding</keyword>
<evidence type="ECO:0000313" key="5">
    <source>
        <dbReference type="Proteomes" id="UP000177870"/>
    </source>
</evidence>
<feature type="domain" description="PurM-like N-terminal" evidence="2">
    <location>
        <begin position="28"/>
        <end position="149"/>
    </location>
</feature>
<evidence type="ECO:0000256" key="1">
    <source>
        <dbReference type="HAMAP-Rule" id="MF_02128"/>
    </source>
</evidence>
<feature type="binding site" evidence="1">
    <location>
        <position position="84"/>
    </location>
    <ligand>
        <name>Mg(2+)</name>
        <dbReference type="ChEBI" id="CHEBI:18420"/>
        <label>3</label>
    </ligand>
</feature>
<proteinExistence type="inferred from homology"/>
<dbReference type="GO" id="GO:0009229">
    <property type="term" value="P:thiamine diphosphate biosynthetic process"/>
    <property type="evidence" value="ECO:0007669"/>
    <property type="project" value="UniProtKB-UniRule"/>
</dbReference>
<dbReference type="InterPro" id="IPR036676">
    <property type="entry name" value="PurM-like_C_sf"/>
</dbReference>
<comment type="function">
    <text evidence="1">Catalyzes the ATP-dependent phosphorylation of thiamine-monophosphate (TMP) to form thiamine-pyrophosphate (TPP), the active form of vitamin B1.</text>
</comment>
<comment type="pathway">
    <text evidence="1">Cofactor biosynthesis; thiamine diphosphate biosynthesis; thiamine diphosphate from thiamine phosphate: step 1/1.</text>
</comment>
<comment type="similarity">
    <text evidence="1">Belongs to the thiamine-monophosphate kinase family.</text>
</comment>
<comment type="catalytic activity">
    <reaction evidence="1">
        <text>thiamine phosphate + ATP = thiamine diphosphate + ADP</text>
        <dbReference type="Rhea" id="RHEA:15913"/>
        <dbReference type="ChEBI" id="CHEBI:30616"/>
        <dbReference type="ChEBI" id="CHEBI:37575"/>
        <dbReference type="ChEBI" id="CHEBI:58937"/>
        <dbReference type="ChEBI" id="CHEBI:456216"/>
        <dbReference type="EC" id="2.7.4.16"/>
    </reaction>
</comment>
<gene>
    <name evidence="1" type="primary">thiL</name>
    <name evidence="4" type="ORF">BJP34_21625</name>
</gene>
<feature type="binding site" evidence="1">
    <location>
        <position position="304"/>
    </location>
    <ligand>
        <name>ATP</name>
        <dbReference type="ChEBI" id="CHEBI:30616"/>
    </ligand>
</feature>
<keyword evidence="1" id="KW-0460">Magnesium</keyword>
<reference evidence="5" key="1">
    <citation type="submission" date="2016-10" db="EMBL/GenBank/DDBJ databases">
        <title>Comparative genomics uncovers the prolific and rare metabolic potential of the cyanobacterial genus Moorea.</title>
        <authorList>
            <person name="Leao T."/>
            <person name="Castelao G."/>
            <person name="Korobeynikov A."/>
            <person name="Monroe E.A."/>
            <person name="Podell S."/>
            <person name="Glukhov E."/>
            <person name="Allen E."/>
            <person name="Gerwick W.H."/>
            <person name="Gerwick L."/>
        </authorList>
    </citation>
    <scope>NUCLEOTIDE SEQUENCE [LARGE SCALE GENOMIC DNA]</scope>
    <source>
        <strain evidence="5">PAL-8-15-08-1</strain>
    </source>
</reference>
<sequence>MTLELLRDIGEQGLLERLQPFCPPGIVGDDGAVIPPPESGQSLVITTDVLVNGVHFSDRYGGVSQCTTSPEDAGWRAAAANLSDLAAMGASPLGITVGLSLTGDVAVSWVERLYQGMTQCLNQYNTPIVGGDICRSPVIAIAITAFGQVYPDRAIRRTGAKVGHAIVVTGIHGASRAGLELLLKPDFGKHLSLEERLSLIKAHQRPQPRLDVISLLELQVNRLLELQVNRLKVESSNLQPDNLQPDNFQPDNFQPSTLKPWPKGHATRTTFQPSTLQPWPKGHATRTTFQPSTLQLSIAGMDSSDGLADAIVQICRASGVGAEIDPNRIPLPPSLSKLVSPEQALDWALYGGEDFELVLCLPNETAEELVAQLGEGAAVIGKITSGNEVWLKDKTATYADQLLSLNKGFQHF</sequence>
<dbReference type="PANTHER" id="PTHR30270:SF0">
    <property type="entry name" value="THIAMINE-MONOPHOSPHATE KINASE"/>
    <property type="match status" value="1"/>
</dbReference>
<name>A0A1D8TVK4_9CYAN</name>
<feature type="binding site" evidence="1">
    <location>
        <position position="48"/>
    </location>
    <ligand>
        <name>Mg(2+)</name>
        <dbReference type="ChEBI" id="CHEBI:18420"/>
        <label>2</label>
    </ligand>
</feature>
<dbReference type="Gene3D" id="3.30.1330.10">
    <property type="entry name" value="PurM-like, N-terminal domain"/>
    <property type="match status" value="1"/>
</dbReference>
<feature type="binding site" evidence="1">
    <location>
        <position position="30"/>
    </location>
    <ligand>
        <name>Mg(2+)</name>
        <dbReference type="ChEBI" id="CHEBI:18420"/>
        <label>3</label>
    </ligand>
</feature>
<dbReference type="STRING" id="1458985.BJP34_21625"/>
<feature type="binding site" evidence="1">
    <location>
        <position position="409"/>
    </location>
    <ligand>
        <name>substrate</name>
    </ligand>
</feature>
<feature type="binding site" evidence="1">
    <location>
        <position position="30"/>
    </location>
    <ligand>
        <name>Mg(2+)</name>
        <dbReference type="ChEBI" id="CHEBI:18420"/>
        <label>4</label>
    </ligand>
</feature>
<dbReference type="GO" id="GO:0000287">
    <property type="term" value="F:magnesium ion binding"/>
    <property type="evidence" value="ECO:0007669"/>
    <property type="project" value="UniProtKB-UniRule"/>
</dbReference>
<feature type="binding site" evidence="1">
    <location>
        <position position="47"/>
    </location>
    <ligand>
        <name>Mg(2+)</name>
        <dbReference type="ChEBI" id="CHEBI:18420"/>
        <label>1</label>
    </ligand>
</feature>
<dbReference type="CDD" id="cd02194">
    <property type="entry name" value="ThiL"/>
    <property type="match status" value="1"/>
</dbReference>
<dbReference type="Pfam" id="PF00586">
    <property type="entry name" value="AIRS"/>
    <property type="match status" value="1"/>
</dbReference>
<keyword evidence="1 4" id="KW-0418">Kinase</keyword>
<dbReference type="EC" id="2.7.4.16" evidence="1"/>
<dbReference type="RefSeq" id="WP_070394127.1">
    <property type="nucleotide sequence ID" value="NZ_CP017599.1"/>
</dbReference>
<dbReference type="SUPFAM" id="SSF55326">
    <property type="entry name" value="PurM N-terminal domain-like"/>
    <property type="match status" value="1"/>
</dbReference>
<keyword evidence="1" id="KW-0479">Metal-binding</keyword>